<dbReference type="AlphaFoldDB" id="A0A133KR25"/>
<dbReference type="EMBL" id="LRPO01000020">
    <property type="protein sequence ID" value="KWZ82023.1"/>
    <property type="molecule type" value="Genomic_DNA"/>
</dbReference>
<evidence type="ECO:0000313" key="1">
    <source>
        <dbReference type="EMBL" id="KWZ82023.1"/>
    </source>
</evidence>
<gene>
    <name evidence="1" type="ORF">HMPREF3196_00606</name>
</gene>
<dbReference type="PATRIC" id="fig|1681.53.peg.595"/>
<name>A0A133KR25_BIFBI</name>
<organism evidence="1 2">
    <name type="scientific">Bifidobacterium bifidum</name>
    <dbReference type="NCBI Taxonomy" id="1681"/>
    <lineage>
        <taxon>Bacteria</taxon>
        <taxon>Bacillati</taxon>
        <taxon>Actinomycetota</taxon>
        <taxon>Actinomycetes</taxon>
        <taxon>Bifidobacteriales</taxon>
        <taxon>Bifidobacteriaceae</taxon>
        <taxon>Bifidobacterium</taxon>
    </lineage>
</organism>
<accession>A0A133KR25</accession>
<proteinExistence type="predicted"/>
<evidence type="ECO:0000313" key="2">
    <source>
        <dbReference type="Proteomes" id="UP000070092"/>
    </source>
</evidence>
<protein>
    <submittedName>
        <fullName evidence="1">Uncharacterized protein</fullName>
    </submittedName>
</protein>
<sequence length="61" mass="7121">MIRIRFRQDFDVNCHILFIFVSHFKILNDVNVHNSPVAPRNHADCRAIEAKSRVDRKMTAG</sequence>
<reference evidence="1 2" key="1">
    <citation type="submission" date="2016-01" db="EMBL/GenBank/DDBJ databases">
        <authorList>
            <person name="Oliw E.H."/>
        </authorList>
    </citation>
    <scope>NUCLEOTIDE SEQUENCE [LARGE SCALE GENOMIC DNA]</scope>
    <source>
        <strain evidence="1 2">MJR8628B</strain>
    </source>
</reference>
<dbReference type="Proteomes" id="UP000070092">
    <property type="component" value="Unassembled WGS sequence"/>
</dbReference>
<comment type="caution">
    <text evidence="1">The sequence shown here is derived from an EMBL/GenBank/DDBJ whole genome shotgun (WGS) entry which is preliminary data.</text>
</comment>